<sequence length="75" mass="8147">MSAAARATFVNIGERTNVTGSAKFRKLIKDGRYEDGLAVARQQVENGAQVIDVNMDEGMLDGVEAMQTFLRLIAS</sequence>
<dbReference type="Pfam" id="PF00809">
    <property type="entry name" value="Pterin_bind"/>
    <property type="match status" value="1"/>
</dbReference>
<dbReference type="PROSITE" id="PS50972">
    <property type="entry name" value="PTERIN_BINDING"/>
    <property type="match status" value="1"/>
</dbReference>
<evidence type="ECO:0000256" key="1">
    <source>
        <dbReference type="ARBA" id="ARBA00010398"/>
    </source>
</evidence>
<feature type="non-terminal residue" evidence="8">
    <location>
        <position position="75"/>
    </location>
</feature>
<protein>
    <submittedName>
        <fullName evidence="8">5-methyltetrahydrofolate--homocysteine methyltransferase</fullName>
        <ecNumber evidence="8">2.1.1.13</ecNumber>
    </submittedName>
</protein>
<feature type="domain" description="Pterin-binding" evidence="7">
    <location>
        <begin position="9"/>
        <end position="75"/>
    </location>
</feature>
<name>A0A3B0SVB8_9ZZZZ</name>
<evidence type="ECO:0000256" key="6">
    <source>
        <dbReference type="ARBA" id="ARBA00023285"/>
    </source>
</evidence>
<evidence type="ECO:0000259" key="7">
    <source>
        <dbReference type="PROSITE" id="PS50972"/>
    </source>
</evidence>
<dbReference type="GO" id="GO:0046872">
    <property type="term" value="F:metal ion binding"/>
    <property type="evidence" value="ECO:0007669"/>
    <property type="project" value="UniProtKB-KW"/>
</dbReference>
<comment type="similarity">
    <text evidence="1">Belongs to the vitamin-B12 dependent methionine synthase family.</text>
</comment>
<accession>A0A3B0SVB8</accession>
<reference evidence="8" key="1">
    <citation type="submission" date="2018-06" db="EMBL/GenBank/DDBJ databases">
        <authorList>
            <person name="Zhirakovskaya E."/>
        </authorList>
    </citation>
    <scope>NUCLEOTIDE SEQUENCE</scope>
</reference>
<dbReference type="AlphaFoldDB" id="A0A3B0SVB8"/>
<keyword evidence="2 8" id="KW-0489">Methyltransferase</keyword>
<dbReference type="SUPFAM" id="SSF51717">
    <property type="entry name" value="Dihydropteroate synthetase-like"/>
    <property type="match status" value="1"/>
</dbReference>
<evidence type="ECO:0000313" key="8">
    <source>
        <dbReference type="EMBL" id="VAW07953.1"/>
    </source>
</evidence>
<proteinExistence type="inferred from homology"/>
<dbReference type="PANTHER" id="PTHR45833:SF1">
    <property type="entry name" value="METHIONINE SYNTHASE"/>
    <property type="match status" value="1"/>
</dbReference>
<evidence type="ECO:0000256" key="3">
    <source>
        <dbReference type="ARBA" id="ARBA00022628"/>
    </source>
</evidence>
<keyword evidence="6" id="KW-0170">Cobalt</keyword>
<gene>
    <name evidence="8" type="ORF">MNBD_ALPHA05-461</name>
</gene>
<dbReference type="GO" id="GO:0008705">
    <property type="term" value="F:methionine synthase activity"/>
    <property type="evidence" value="ECO:0007669"/>
    <property type="project" value="UniProtKB-EC"/>
</dbReference>
<dbReference type="PANTHER" id="PTHR45833">
    <property type="entry name" value="METHIONINE SYNTHASE"/>
    <property type="match status" value="1"/>
</dbReference>
<evidence type="ECO:0000256" key="4">
    <source>
        <dbReference type="ARBA" id="ARBA00022679"/>
    </source>
</evidence>
<keyword evidence="4 8" id="KW-0808">Transferase</keyword>
<dbReference type="EC" id="2.1.1.13" evidence="8"/>
<dbReference type="GO" id="GO:0031419">
    <property type="term" value="F:cobalamin binding"/>
    <property type="evidence" value="ECO:0007669"/>
    <property type="project" value="UniProtKB-KW"/>
</dbReference>
<keyword evidence="3" id="KW-0846">Cobalamin</keyword>
<dbReference type="GO" id="GO:0046653">
    <property type="term" value="P:tetrahydrofolate metabolic process"/>
    <property type="evidence" value="ECO:0007669"/>
    <property type="project" value="TreeGrafter"/>
</dbReference>
<keyword evidence="5" id="KW-0479">Metal-binding</keyword>
<dbReference type="GO" id="GO:0005829">
    <property type="term" value="C:cytosol"/>
    <property type="evidence" value="ECO:0007669"/>
    <property type="project" value="TreeGrafter"/>
</dbReference>
<dbReference type="GO" id="GO:0032259">
    <property type="term" value="P:methylation"/>
    <property type="evidence" value="ECO:0007669"/>
    <property type="project" value="UniProtKB-KW"/>
</dbReference>
<organism evidence="8">
    <name type="scientific">hydrothermal vent metagenome</name>
    <dbReference type="NCBI Taxonomy" id="652676"/>
    <lineage>
        <taxon>unclassified sequences</taxon>
        <taxon>metagenomes</taxon>
        <taxon>ecological metagenomes</taxon>
    </lineage>
</organism>
<dbReference type="GO" id="GO:0050667">
    <property type="term" value="P:homocysteine metabolic process"/>
    <property type="evidence" value="ECO:0007669"/>
    <property type="project" value="TreeGrafter"/>
</dbReference>
<dbReference type="InterPro" id="IPR050554">
    <property type="entry name" value="Met_Synthase/Corrinoid"/>
</dbReference>
<evidence type="ECO:0000256" key="5">
    <source>
        <dbReference type="ARBA" id="ARBA00022723"/>
    </source>
</evidence>
<evidence type="ECO:0000256" key="2">
    <source>
        <dbReference type="ARBA" id="ARBA00022603"/>
    </source>
</evidence>
<dbReference type="InterPro" id="IPR011005">
    <property type="entry name" value="Dihydropteroate_synth-like_sf"/>
</dbReference>
<dbReference type="EMBL" id="UOEH01000623">
    <property type="protein sequence ID" value="VAW07953.1"/>
    <property type="molecule type" value="Genomic_DNA"/>
</dbReference>
<dbReference type="InterPro" id="IPR000489">
    <property type="entry name" value="Pterin-binding_dom"/>
</dbReference>
<dbReference type="Gene3D" id="3.20.20.20">
    <property type="entry name" value="Dihydropteroate synthase-like"/>
    <property type="match status" value="1"/>
</dbReference>